<dbReference type="SUPFAM" id="SSF57756">
    <property type="entry name" value="Retrovirus zinc finger-like domains"/>
    <property type="match status" value="1"/>
</dbReference>
<comment type="caution">
    <text evidence="2">The sequence shown here is derived from an EMBL/GenBank/DDBJ whole genome shotgun (WGS) entry which is preliminary data.</text>
</comment>
<name>A0A6L2KCS5_TANCI</name>
<reference evidence="2" key="1">
    <citation type="journal article" date="2019" name="Sci. Rep.">
        <title>Draft genome of Tanacetum cinerariifolium, the natural source of mosquito coil.</title>
        <authorList>
            <person name="Yamashiro T."/>
            <person name="Shiraishi A."/>
            <person name="Satake H."/>
            <person name="Nakayama K."/>
        </authorList>
    </citation>
    <scope>NUCLEOTIDE SEQUENCE</scope>
</reference>
<feature type="region of interest" description="Disordered" evidence="1">
    <location>
        <begin position="196"/>
        <end position="221"/>
    </location>
</feature>
<evidence type="ECO:0000256" key="1">
    <source>
        <dbReference type="SAM" id="MobiDB-lite"/>
    </source>
</evidence>
<dbReference type="InterPro" id="IPR036875">
    <property type="entry name" value="Znf_CCHC_sf"/>
</dbReference>
<proteinExistence type="predicted"/>
<organism evidence="2">
    <name type="scientific">Tanacetum cinerariifolium</name>
    <name type="common">Dalmatian daisy</name>
    <name type="synonym">Chrysanthemum cinerariifolium</name>
    <dbReference type="NCBI Taxonomy" id="118510"/>
    <lineage>
        <taxon>Eukaryota</taxon>
        <taxon>Viridiplantae</taxon>
        <taxon>Streptophyta</taxon>
        <taxon>Embryophyta</taxon>
        <taxon>Tracheophyta</taxon>
        <taxon>Spermatophyta</taxon>
        <taxon>Magnoliopsida</taxon>
        <taxon>eudicotyledons</taxon>
        <taxon>Gunneridae</taxon>
        <taxon>Pentapetalae</taxon>
        <taxon>asterids</taxon>
        <taxon>campanulids</taxon>
        <taxon>Asterales</taxon>
        <taxon>Asteraceae</taxon>
        <taxon>Asteroideae</taxon>
        <taxon>Anthemideae</taxon>
        <taxon>Anthemidinae</taxon>
        <taxon>Tanacetum</taxon>
    </lineage>
</organism>
<sequence length="284" mass="32183">MRDKKNRVLFTNTECLILSHDFKLPDESQVLLRVPRKNNMYNVNLKNIIPSGDLTCLFAKTTIDESNLWRRMLGHINSKTINKLNVPSFVHSTEQVKSLRPSVQHVETSIPATTPKLASLKPTSNGKRRNRKACFVCKSLDHLIKDCDYHKKKMAQPTARNHAHRSKPVPITTVRPISTTVLKISVTRPRHAKFVITKPNSPPRRHINRSPFPKASNSPPRVTAVKAPVVNAAKGLQGKWEWKLKCLVLDHVSRNTSASMTLKRVIHNMLCRIKELLIVDAQGT</sequence>
<dbReference type="EMBL" id="BKCJ010002046">
    <property type="protein sequence ID" value="GEU45865.1"/>
    <property type="molecule type" value="Genomic_DNA"/>
</dbReference>
<dbReference type="GO" id="GO:0008270">
    <property type="term" value="F:zinc ion binding"/>
    <property type="evidence" value="ECO:0007669"/>
    <property type="project" value="InterPro"/>
</dbReference>
<evidence type="ECO:0000313" key="2">
    <source>
        <dbReference type="EMBL" id="GEU45865.1"/>
    </source>
</evidence>
<gene>
    <name evidence="2" type="ORF">Tci_017843</name>
</gene>
<protein>
    <submittedName>
        <fullName evidence="2">Ribonuclease H-like domain-containing protein</fullName>
    </submittedName>
</protein>
<dbReference type="AlphaFoldDB" id="A0A6L2KCS5"/>
<dbReference type="GO" id="GO:0003676">
    <property type="term" value="F:nucleic acid binding"/>
    <property type="evidence" value="ECO:0007669"/>
    <property type="project" value="InterPro"/>
</dbReference>
<accession>A0A6L2KCS5</accession>